<name>A0A839ZZ92_9CAUL</name>
<reference evidence="2 3" key="1">
    <citation type="submission" date="2020-08" db="EMBL/GenBank/DDBJ databases">
        <title>Genomic Encyclopedia of Type Strains, Phase IV (KMG-IV): sequencing the most valuable type-strain genomes for metagenomic binning, comparative biology and taxonomic classification.</title>
        <authorList>
            <person name="Goeker M."/>
        </authorList>
    </citation>
    <scope>NUCLEOTIDE SEQUENCE [LARGE SCALE GENOMIC DNA]</scope>
    <source>
        <strain evidence="2 3">DSM 21793</strain>
    </source>
</reference>
<feature type="signal peptide" evidence="1">
    <location>
        <begin position="1"/>
        <end position="19"/>
    </location>
</feature>
<dbReference type="AlphaFoldDB" id="A0A839ZZ92"/>
<protein>
    <recommendedName>
        <fullName evidence="4">Aspartyl protease</fullName>
    </recommendedName>
</protein>
<dbReference type="Gene3D" id="2.40.70.10">
    <property type="entry name" value="Acid Proteases"/>
    <property type="match status" value="1"/>
</dbReference>
<evidence type="ECO:0008006" key="4">
    <source>
        <dbReference type="Google" id="ProtNLM"/>
    </source>
</evidence>
<proteinExistence type="predicted"/>
<dbReference type="InterPro" id="IPR021109">
    <property type="entry name" value="Peptidase_aspartic_dom_sf"/>
</dbReference>
<sequence length="258" mass="26515">MKPVALALAAAALPLAAHAGETACWFEQGVIVAPASIDGLAGDYIVDTGSPLTQLHETKAQSAGLVEQDQRGPVRIAGLTLPDRPFVIADLDARTYAFPTPIAGVIGADLLSAYVVEVSFAPCKIAIYPRARAPRVRSKVGVLPLRVVGGVATARAAVSDGPRAVSGEFVIATGSDAAVRVSQRLASVPGAAKPEDLLPYGETHAQLRAASFAGALFENVPGALADTQADGVIGAPLLARWRLRFDFPAGKLLLAPAG</sequence>
<comment type="caution">
    <text evidence="2">The sequence shown here is derived from an EMBL/GenBank/DDBJ whole genome shotgun (WGS) entry which is preliminary data.</text>
</comment>
<evidence type="ECO:0000313" key="3">
    <source>
        <dbReference type="Proteomes" id="UP000530564"/>
    </source>
</evidence>
<dbReference type="RefSeq" id="WP_183772160.1">
    <property type="nucleotide sequence ID" value="NZ_JACIDK010000002.1"/>
</dbReference>
<evidence type="ECO:0000256" key="1">
    <source>
        <dbReference type="SAM" id="SignalP"/>
    </source>
</evidence>
<evidence type="ECO:0000313" key="2">
    <source>
        <dbReference type="EMBL" id="MBB3891364.1"/>
    </source>
</evidence>
<accession>A0A839ZZ92</accession>
<feature type="chain" id="PRO_5032497833" description="Aspartyl protease" evidence="1">
    <location>
        <begin position="20"/>
        <end position="258"/>
    </location>
</feature>
<gene>
    <name evidence="2" type="ORF">GGQ61_002081</name>
</gene>
<dbReference type="Proteomes" id="UP000530564">
    <property type="component" value="Unassembled WGS sequence"/>
</dbReference>
<organism evidence="2 3">
    <name type="scientific">Phenylobacterium haematophilum</name>
    <dbReference type="NCBI Taxonomy" id="98513"/>
    <lineage>
        <taxon>Bacteria</taxon>
        <taxon>Pseudomonadati</taxon>
        <taxon>Pseudomonadota</taxon>
        <taxon>Alphaproteobacteria</taxon>
        <taxon>Caulobacterales</taxon>
        <taxon>Caulobacteraceae</taxon>
        <taxon>Phenylobacterium</taxon>
    </lineage>
</organism>
<dbReference type="EMBL" id="JACIDK010000002">
    <property type="protein sequence ID" value="MBB3891364.1"/>
    <property type="molecule type" value="Genomic_DNA"/>
</dbReference>
<keyword evidence="3" id="KW-1185">Reference proteome</keyword>
<keyword evidence="1" id="KW-0732">Signal</keyword>